<dbReference type="AlphaFoldDB" id="A0A2U1NKJ8"/>
<sequence>MASVVLMLNSFSLTLPLPSGPAFFMHSGTDPEMPLFSDYTSSTSSSGPGKYKLSKSKSRSSHVSVNDLSISELHPAVHPNPFYNLLIWNWDHVIVISNDDDEDMITTTVENQFVVDGWKRFIV</sequence>
<comment type="caution">
    <text evidence="3">The sequence shown here is derived from an EMBL/GenBank/DDBJ whole genome shotgun (WGS) entry which is preliminary data.</text>
</comment>
<protein>
    <submittedName>
        <fullName evidence="3">Protein kinase-like domain, Concanavalin A-like lectin/glucanase domain protein</fullName>
    </submittedName>
</protein>
<evidence type="ECO:0000313" key="4">
    <source>
        <dbReference type="Proteomes" id="UP000245207"/>
    </source>
</evidence>
<evidence type="ECO:0000256" key="2">
    <source>
        <dbReference type="SAM" id="SignalP"/>
    </source>
</evidence>
<reference evidence="3 4" key="1">
    <citation type="journal article" date="2018" name="Mol. Plant">
        <title>The genome of Artemisia annua provides insight into the evolution of Asteraceae family and artemisinin biosynthesis.</title>
        <authorList>
            <person name="Shen Q."/>
            <person name="Zhang L."/>
            <person name="Liao Z."/>
            <person name="Wang S."/>
            <person name="Yan T."/>
            <person name="Shi P."/>
            <person name="Liu M."/>
            <person name="Fu X."/>
            <person name="Pan Q."/>
            <person name="Wang Y."/>
            <person name="Lv Z."/>
            <person name="Lu X."/>
            <person name="Zhang F."/>
            <person name="Jiang W."/>
            <person name="Ma Y."/>
            <person name="Chen M."/>
            <person name="Hao X."/>
            <person name="Li L."/>
            <person name="Tang Y."/>
            <person name="Lv G."/>
            <person name="Zhou Y."/>
            <person name="Sun X."/>
            <person name="Brodelius P.E."/>
            <person name="Rose J.K.C."/>
            <person name="Tang K."/>
        </authorList>
    </citation>
    <scope>NUCLEOTIDE SEQUENCE [LARGE SCALE GENOMIC DNA]</scope>
    <source>
        <strain evidence="4">cv. Huhao1</strain>
        <tissue evidence="3">Leaf</tissue>
    </source>
</reference>
<keyword evidence="2" id="KW-0732">Signal</keyword>
<keyword evidence="4" id="KW-1185">Reference proteome</keyword>
<dbReference type="Proteomes" id="UP000245207">
    <property type="component" value="Unassembled WGS sequence"/>
</dbReference>
<evidence type="ECO:0000313" key="3">
    <source>
        <dbReference type="EMBL" id="PWA74035.1"/>
    </source>
</evidence>
<gene>
    <name evidence="3" type="ORF">CTI12_AA127440</name>
</gene>
<dbReference type="OrthoDB" id="1743645at2759"/>
<dbReference type="GO" id="GO:0016301">
    <property type="term" value="F:kinase activity"/>
    <property type="evidence" value="ECO:0007669"/>
    <property type="project" value="UniProtKB-KW"/>
</dbReference>
<feature type="region of interest" description="Disordered" evidence="1">
    <location>
        <begin position="36"/>
        <end position="62"/>
    </location>
</feature>
<name>A0A2U1NKJ8_ARTAN</name>
<feature type="chain" id="PRO_5015514924" evidence="2">
    <location>
        <begin position="17"/>
        <end position="123"/>
    </location>
</feature>
<dbReference type="GO" id="GO:0030246">
    <property type="term" value="F:carbohydrate binding"/>
    <property type="evidence" value="ECO:0007669"/>
    <property type="project" value="UniProtKB-KW"/>
</dbReference>
<proteinExistence type="predicted"/>
<keyword evidence="3" id="KW-0430">Lectin</keyword>
<feature type="signal peptide" evidence="2">
    <location>
        <begin position="1"/>
        <end position="16"/>
    </location>
</feature>
<keyword evidence="3" id="KW-0808">Transferase</keyword>
<dbReference type="EMBL" id="PKPP01002635">
    <property type="protein sequence ID" value="PWA74035.1"/>
    <property type="molecule type" value="Genomic_DNA"/>
</dbReference>
<keyword evidence="3" id="KW-0418">Kinase</keyword>
<accession>A0A2U1NKJ8</accession>
<organism evidence="3 4">
    <name type="scientific">Artemisia annua</name>
    <name type="common">Sweet wormwood</name>
    <dbReference type="NCBI Taxonomy" id="35608"/>
    <lineage>
        <taxon>Eukaryota</taxon>
        <taxon>Viridiplantae</taxon>
        <taxon>Streptophyta</taxon>
        <taxon>Embryophyta</taxon>
        <taxon>Tracheophyta</taxon>
        <taxon>Spermatophyta</taxon>
        <taxon>Magnoliopsida</taxon>
        <taxon>eudicotyledons</taxon>
        <taxon>Gunneridae</taxon>
        <taxon>Pentapetalae</taxon>
        <taxon>asterids</taxon>
        <taxon>campanulids</taxon>
        <taxon>Asterales</taxon>
        <taxon>Asteraceae</taxon>
        <taxon>Asteroideae</taxon>
        <taxon>Anthemideae</taxon>
        <taxon>Artemisiinae</taxon>
        <taxon>Artemisia</taxon>
    </lineage>
</organism>
<evidence type="ECO:0000256" key="1">
    <source>
        <dbReference type="SAM" id="MobiDB-lite"/>
    </source>
</evidence>